<dbReference type="InterPro" id="IPR003323">
    <property type="entry name" value="OTU_dom"/>
</dbReference>
<feature type="region of interest" description="Disordered" evidence="5">
    <location>
        <begin position="1417"/>
        <end position="1442"/>
    </location>
</feature>
<dbReference type="InterPro" id="IPR044772">
    <property type="entry name" value="NO3_transporter"/>
</dbReference>
<dbReference type="Pfam" id="PF02338">
    <property type="entry name" value="OTU"/>
    <property type="match status" value="1"/>
</dbReference>
<reference evidence="8" key="1">
    <citation type="submission" date="2021-02" db="EMBL/GenBank/DDBJ databases">
        <authorList>
            <person name="Dougan E. K."/>
            <person name="Rhodes N."/>
            <person name="Thang M."/>
            <person name="Chan C."/>
        </authorList>
    </citation>
    <scope>NUCLEOTIDE SEQUENCE</scope>
</reference>
<dbReference type="PROSITE" id="PS50802">
    <property type="entry name" value="OTU"/>
    <property type="match status" value="1"/>
</dbReference>
<dbReference type="Proteomes" id="UP000601435">
    <property type="component" value="Unassembled WGS sequence"/>
</dbReference>
<feature type="domain" description="OTU" evidence="7">
    <location>
        <begin position="920"/>
        <end position="1059"/>
    </location>
</feature>
<dbReference type="SUPFAM" id="SSF103473">
    <property type="entry name" value="MFS general substrate transporter"/>
    <property type="match status" value="1"/>
</dbReference>
<feature type="transmembrane region" description="Helical" evidence="6">
    <location>
        <begin position="153"/>
        <end position="173"/>
    </location>
</feature>
<dbReference type="SUPFAM" id="SSF54001">
    <property type="entry name" value="Cysteine proteinases"/>
    <property type="match status" value="1"/>
</dbReference>
<comment type="subcellular location">
    <subcellularLocation>
        <location evidence="1">Membrane</location>
        <topology evidence="1">Multi-pass membrane protein</topology>
    </subcellularLocation>
</comment>
<feature type="compositionally biased region" description="Polar residues" evidence="5">
    <location>
        <begin position="448"/>
        <end position="457"/>
    </location>
</feature>
<dbReference type="Gene3D" id="3.90.70.80">
    <property type="match status" value="1"/>
</dbReference>
<evidence type="ECO:0000256" key="6">
    <source>
        <dbReference type="SAM" id="Phobius"/>
    </source>
</evidence>
<evidence type="ECO:0000256" key="1">
    <source>
        <dbReference type="ARBA" id="ARBA00004141"/>
    </source>
</evidence>
<keyword evidence="2 6" id="KW-0812">Transmembrane</keyword>
<keyword evidence="4 6" id="KW-0472">Membrane</keyword>
<feature type="region of interest" description="Disordered" evidence="5">
    <location>
        <begin position="1119"/>
        <end position="1192"/>
    </location>
</feature>
<keyword evidence="3 6" id="KW-1133">Transmembrane helix</keyword>
<feature type="non-terminal residue" evidence="8">
    <location>
        <position position="1"/>
    </location>
</feature>
<gene>
    <name evidence="8" type="primary">NRT2.5</name>
    <name evidence="8" type="ORF">SNEC2469_LOCUS7966</name>
</gene>
<sequence>VFWRLKKSLPDVLPIVFALEAEGWFALAPLGLEVATSMGTCENQLFPPTDFPTRPAYLKFKNLKSGLSYCQYGVLKENGDLIDCKDVPADVVSGADSTAEQKEKYRPQVLAKCVCTPGTECKSVIANAGVASVASTIFVRIALGTLLEHFGPVNVQCGLMSFGAFWVAMAAAISAPWNYTLIRFFIGCAGATFVTNQFWCSLMFAPNVVGTANATAAGWGNLGGGVTQIFMMSVLFNLMVASGMEPNVAWRVSMVVPAVMFVVCAICMKLMCWDMPMARNYDPTVPATEDNDAIFFATDVSDQDEPCCGVSGSHAGLQGPCETRGATGRHVGPRVPDMMEGNTQRCQILLKGGAKPSLVEGLADFLQSYENEAQNLNDEESQLWAALEQLIQRRPANPLQALKALVTKFTKQTQQHRTAAPQEVGGKSSGWHDRGGRDEWYKWADGPNNPSSSGWWSQRQQKQGPTSKQQQMWRPPQQQEQQQRWHQVTWKARHNDWSSEWATQVHFIEGPRELAKAMEDLNQDEHAFVVFTSSYDEFKEAIAICEGERKPMATVLMPKGAEDNDITDQTTRVPGTLQGKLQARNHWFKSFAEGSPALNTRKPLVQSAAKLQGATGKPTKTREGFVVRLVAPGHLQSWDEWPNMLKNPGQEARQWAQATTPSAIAAMGDTWDFAIENNKTIKGLMRIKSHDAVLSLLRASGAKHPYKMQRWIVEAVTPPPPDFPRRVLWIQEEQGERWDSYATRVRRMAKDGVVSGIRQLGIRVQPDDTRLLERPCLWCADKVPIHVSYDDIFDILQECGFEDVQLEQRQWRKTHAAWIFRAKRGDSMEILQPCYEDVEMIITKEARRRTSPKRSVKLHQERSVKFTAHCPREDRFPRKLDDQSFDEDMDEAVDPKRQKVISATPKSAPAPPAPWFPAKGKRVTNEGRGDCLLLSVAQSLTELENKPRHAKQLRAFMSSHMERHKAEYEALWGQEPPGKPADADSWLGDFDEYLAGIKKAGTWCGYLECFALSRALRRNIRVLTSSGEVWAFTGEEYDDHAITLYLDEHIEHYEFLSGDVQEALRQRSAAHPGGSQGPKCKGGAPRSLSIPLSAFAASSARASTGKARSARLSDFAAEGDGASRANGSVTGLLVPRAAASADRRSREPTMSPRARSRSRSPKRQHSGQRDTAEGPVCRSWKTHKPRRVAPPGETLKWPCDVCKQLIQAPDSSTLGRRRVVHIQNRHPNVPRDRFSRPGSCDAVVEPLPPALCEWRCSECQQGIRKGPPSTKAARYGVALRHLRACWGPKKTIKQNRARLAQQSHKQGDPGGTSNLSKRKVVKQLSAEMSETSPEAHKIRSFVHPRDATPKSWSCWACESCAKTWNFHHKGLYHRCPGQRRRGYNLARRQKWWKLLKRKFPHRISSFAQGLAMTQEEIQTMDCKKRPKPKPRRPLNKRNAHEP</sequence>
<feature type="compositionally biased region" description="Low complexity" evidence="5">
    <location>
        <begin position="458"/>
        <end position="484"/>
    </location>
</feature>
<evidence type="ECO:0000259" key="7">
    <source>
        <dbReference type="PROSITE" id="PS50802"/>
    </source>
</evidence>
<feature type="region of interest" description="Disordered" evidence="5">
    <location>
        <begin position="1065"/>
        <end position="1085"/>
    </location>
</feature>
<dbReference type="Gene3D" id="1.20.1250.20">
    <property type="entry name" value="MFS general substrate transporter like domains"/>
    <property type="match status" value="1"/>
</dbReference>
<protein>
    <submittedName>
        <fullName evidence="8">NRT2.5 protein</fullName>
    </submittedName>
</protein>
<proteinExistence type="predicted"/>
<feature type="transmembrane region" description="Helical" evidence="6">
    <location>
        <begin position="124"/>
        <end position="147"/>
    </location>
</feature>
<evidence type="ECO:0000256" key="2">
    <source>
        <dbReference type="ARBA" id="ARBA00022692"/>
    </source>
</evidence>
<evidence type="ECO:0000313" key="8">
    <source>
        <dbReference type="EMBL" id="CAE7318423.1"/>
    </source>
</evidence>
<dbReference type="OrthoDB" id="429927at2759"/>
<evidence type="ECO:0000313" key="9">
    <source>
        <dbReference type="Proteomes" id="UP000601435"/>
    </source>
</evidence>
<dbReference type="EMBL" id="CAJNJA010013322">
    <property type="protein sequence ID" value="CAE7318423.1"/>
    <property type="molecule type" value="Genomic_DNA"/>
</dbReference>
<accession>A0A812NWU2</accession>
<feature type="compositionally biased region" description="Basic and acidic residues" evidence="5">
    <location>
        <begin position="430"/>
        <end position="442"/>
    </location>
</feature>
<dbReference type="InterPro" id="IPR036259">
    <property type="entry name" value="MFS_trans_sf"/>
</dbReference>
<evidence type="ECO:0000256" key="4">
    <source>
        <dbReference type="ARBA" id="ARBA00023136"/>
    </source>
</evidence>
<keyword evidence="9" id="KW-1185">Reference proteome</keyword>
<evidence type="ECO:0000256" key="5">
    <source>
        <dbReference type="SAM" id="MobiDB-lite"/>
    </source>
</evidence>
<feature type="transmembrane region" description="Helical" evidence="6">
    <location>
        <begin position="252"/>
        <end position="271"/>
    </location>
</feature>
<feature type="compositionally biased region" description="Basic residues" evidence="5">
    <location>
        <begin position="1424"/>
        <end position="1442"/>
    </location>
</feature>
<dbReference type="CDD" id="cd22744">
    <property type="entry name" value="OTU"/>
    <property type="match status" value="1"/>
</dbReference>
<feature type="compositionally biased region" description="Basic residues" evidence="5">
    <location>
        <begin position="1154"/>
        <end position="1166"/>
    </location>
</feature>
<organism evidence="8 9">
    <name type="scientific">Symbiodinium necroappetens</name>
    <dbReference type="NCBI Taxonomy" id="1628268"/>
    <lineage>
        <taxon>Eukaryota</taxon>
        <taxon>Sar</taxon>
        <taxon>Alveolata</taxon>
        <taxon>Dinophyceae</taxon>
        <taxon>Suessiales</taxon>
        <taxon>Symbiodiniaceae</taxon>
        <taxon>Symbiodinium</taxon>
    </lineage>
</organism>
<evidence type="ECO:0000256" key="3">
    <source>
        <dbReference type="ARBA" id="ARBA00022989"/>
    </source>
</evidence>
<dbReference type="GO" id="GO:0015112">
    <property type="term" value="F:nitrate transmembrane transporter activity"/>
    <property type="evidence" value="ECO:0007669"/>
    <property type="project" value="InterPro"/>
</dbReference>
<feature type="transmembrane region" description="Helical" evidence="6">
    <location>
        <begin position="180"/>
        <end position="199"/>
    </location>
</feature>
<feature type="region of interest" description="Disordered" evidence="5">
    <location>
        <begin position="1293"/>
        <end position="1317"/>
    </location>
</feature>
<feature type="transmembrane region" description="Helical" evidence="6">
    <location>
        <begin position="219"/>
        <end position="240"/>
    </location>
</feature>
<comment type="caution">
    <text evidence="8">The sequence shown here is derived from an EMBL/GenBank/DDBJ whole genome shotgun (WGS) entry which is preliminary data.</text>
</comment>
<feature type="region of interest" description="Disordered" evidence="5">
    <location>
        <begin position="413"/>
        <end position="484"/>
    </location>
</feature>
<dbReference type="GO" id="GO:0016020">
    <property type="term" value="C:membrane"/>
    <property type="evidence" value="ECO:0007669"/>
    <property type="project" value="UniProtKB-SubCell"/>
</dbReference>
<dbReference type="PANTHER" id="PTHR23515">
    <property type="entry name" value="HIGH-AFFINITY NITRATE TRANSPORTER 2.3"/>
    <property type="match status" value="1"/>
</dbReference>
<dbReference type="InterPro" id="IPR038765">
    <property type="entry name" value="Papain-like_cys_pep_sf"/>
</dbReference>
<name>A0A812NWU2_9DINO</name>